<evidence type="ECO:0000313" key="2">
    <source>
        <dbReference type="Proteomes" id="UP000677082"/>
    </source>
</evidence>
<dbReference type="Proteomes" id="UP000677082">
    <property type="component" value="Unassembled WGS sequence"/>
</dbReference>
<comment type="caution">
    <text evidence="1">The sequence shown here is derived from an EMBL/GenBank/DDBJ whole genome shotgun (WGS) entry which is preliminary data.</text>
</comment>
<protein>
    <recommendedName>
        <fullName evidence="3">DUF488 domain-containing protein</fullName>
    </recommendedName>
</protein>
<accession>A0A919W8D2</accession>
<dbReference type="Pfam" id="PF04343">
    <property type="entry name" value="DUF488"/>
    <property type="match status" value="1"/>
</dbReference>
<dbReference type="InterPro" id="IPR007438">
    <property type="entry name" value="DUF488"/>
</dbReference>
<evidence type="ECO:0000313" key="1">
    <source>
        <dbReference type="EMBL" id="GIM93246.1"/>
    </source>
</evidence>
<proteinExistence type="predicted"/>
<name>A0A919W8D2_9ACTN</name>
<organism evidence="1 2">
    <name type="scientific">Paractinoplanes toevensis</name>
    <dbReference type="NCBI Taxonomy" id="571911"/>
    <lineage>
        <taxon>Bacteria</taxon>
        <taxon>Bacillati</taxon>
        <taxon>Actinomycetota</taxon>
        <taxon>Actinomycetes</taxon>
        <taxon>Micromonosporales</taxon>
        <taxon>Micromonosporaceae</taxon>
        <taxon>Paractinoplanes</taxon>
    </lineage>
</organism>
<dbReference type="PANTHER" id="PTHR39337:SF1">
    <property type="entry name" value="BLR5642 PROTEIN"/>
    <property type="match status" value="1"/>
</dbReference>
<sequence length="211" mass="22032">MGAQDHVGSEVPTTVTPGLVGVGYEGLTVGELVARLRDLGVTRLVDVRLTPISRKPGLSKTALGRELAAAGIVYEHRRELGNPKSNRAGFASEGLQRADARRRYVGLLGGVEASGALDALTEAGRLERVAVLCFEAEQDRCHRDVVLAQAQRRLTGGPAPNAEHAEDVCAFGLTADVDGDVTAGRAYLVEDSAADGLDQGVAGPNPVSPTK</sequence>
<gene>
    <name evidence="1" type="ORF">Ato02nite_050390</name>
</gene>
<dbReference type="EMBL" id="BOQN01000065">
    <property type="protein sequence ID" value="GIM93246.1"/>
    <property type="molecule type" value="Genomic_DNA"/>
</dbReference>
<evidence type="ECO:0008006" key="3">
    <source>
        <dbReference type="Google" id="ProtNLM"/>
    </source>
</evidence>
<dbReference type="AlphaFoldDB" id="A0A919W8D2"/>
<dbReference type="PANTHER" id="PTHR39337">
    <property type="entry name" value="BLR5642 PROTEIN"/>
    <property type="match status" value="1"/>
</dbReference>
<reference evidence="1 2" key="1">
    <citation type="submission" date="2021-03" db="EMBL/GenBank/DDBJ databases">
        <title>Whole genome shotgun sequence of Actinoplanes toevensis NBRC 105298.</title>
        <authorList>
            <person name="Komaki H."/>
            <person name="Tamura T."/>
        </authorList>
    </citation>
    <scope>NUCLEOTIDE SEQUENCE [LARGE SCALE GENOMIC DNA]</scope>
    <source>
        <strain evidence="1 2">NBRC 105298</strain>
    </source>
</reference>
<keyword evidence="2" id="KW-1185">Reference proteome</keyword>